<dbReference type="EMBL" id="CABFNB010000103">
    <property type="protein sequence ID" value="VTZ62243.1"/>
    <property type="molecule type" value="Genomic_DNA"/>
</dbReference>
<dbReference type="Proteomes" id="UP000507954">
    <property type="component" value="Unassembled WGS sequence"/>
</dbReference>
<evidence type="ECO:0000259" key="4">
    <source>
        <dbReference type="Pfam" id="PF06165"/>
    </source>
</evidence>
<dbReference type="InterPro" id="IPR011013">
    <property type="entry name" value="Gal_mutarotase_sf_dom"/>
</dbReference>
<dbReference type="InterPro" id="IPR037824">
    <property type="entry name" value="GH94N_2_NdvB"/>
</dbReference>
<dbReference type="RefSeq" id="WP_180161826.1">
    <property type="nucleotide sequence ID" value="NZ_CABFNB010000103.1"/>
</dbReference>
<accession>A0A508WXQ4</accession>
<feature type="domain" description="Glycosyl hydrolase 94 catalytic" evidence="5">
    <location>
        <begin position="803"/>
        <end position="1226"/>
    </location>
</feature>
<organism evidence="6">
    <name type="scientific">Sinorhizobium medicae</name>
    <dbReference type="NCBI Taxonomy" id="110321"/>
    <lineage>
        <taxon>Bacteria</taxon>
        <taxon>Pseudomonadati</taxon>
        <taxon>Pseudomonadota</taxon>
        <taxon>Alphaproteobacteria</taxon>
        <taxon>Hyphomicrobiales</taxon>
        <taxon>Rhizobiaceae</taxon>
        <taxon>Sinorhizobium/Ensifer group</taxon>
        <taxon>Sinorhizobium</taxon>
    </lineage>
</organism>
<dbReference type="InterPro" id="IPR012341">
    <property type="entry name" value="6hp_glycosidase-like_sf"/>
</dbReference>
<evidence type="ECO:0000256" key="1">
    <source>
        <dbReference type="ARBA" id="ARBA00022676"/>
    </source>
</evidence>
<feature type="domain" description="Glycosyl hydrolase 94 supersandwich" evidence="4">
    <location>
        <begin position="25"/>
        <end position="292"/>
    </location>
</feature>
<dbReference type="PANTHER" id="PTHR37469">
    <property type="entry name" value="CELLOBIONIC ACID PHOSPHORYLASE-RELATED"/>
    <property type="match status" value="1"/>
</dbReference>
<proteinExistence type="predicted"/>
<dbReference type="SMART" id="SM01068">
    <property type="entry name" value="CBM_X"/>
    <property type="match status" value="2"/>
</dbReference>
<protein>
    <submittedName>
        <fullName evidence="6">Glycosyltransferase 36</fullName>
    </submittedName>
</protein>
<dbReference type="SUPFAM" id="SSF74650">
    <property type="entry name" value="Galactose mutarotase-like"/>
    <property type="match status" value="2"/>
</dbReference>
<feature type="domain" description="Glycosyl hydrolase 94 supersandwich" evidence="4">
    <location>
        <begin position="530"/>
        <end position="789"/>
    </location>
</feature>
<dbReference type="Gene3D" id="2.70.98.40">
    <property type="entry name" value="Glycoside hydrolase, family 65, N-terminal domain"/>
    <property type="match status" value="2"/>
</dbReference>
<dbReference type="Pfam" id="PF06165">
    <property type="entry name" value="GH94_b-supersand"/>
    <property type="match status" value="2"/>
</dbReference>
<dbReference type="InterPro" id="IPR052047">
    <property type="entry name" value="GH94_Enzymes"/>
</dbReference>
<dbReference type="GO" id="GO:0030246">
    <property type="term" value="F:carbohydrate binding"/>
    <property type="evidence" value="ECO:0007669"/>
    <property type="project" value="InterPro"/>
</dbReference>
<keyword evidence="2 6" id="KW-0808">Transferase</keyword>
<gene>
    <name evidence="6" type="ORF">EMEDMD4_370107</name>
</gene>
<dbReference type="PANTHER" id="PTHR37469:SF2">
    <property type="entry name" value="CELLOBIONIC ACID PHOSPHORYLASE"/>
    <property type="match status" value="1"/>
</dbReference>
<dbReference type="InterPro" id="IPR037018">
    <property type="entry name" value="GH65_N"/>
</dbReference>
<sequence length="1303" mass="143514">MSKSNQGRRPPEVTRYDSTPELADTGPAIALLSNGRYSVMVTDAGAGCAIWRSLDVTRWREDVTRDCWGQFCYVREQAEKTVWSIGKQPVCRPANSYAHSFHGDRAEFSCRSEDIEISWKVCVAQDADAEVRELTVVNHGGRERTLDLTSYSEVCLNDRRADRAHPAFAKLFVETHHDDATGALFARRRPRDAAEPPVWAVHVSSSDQQIRAEVAHETDRLKFLGRGRTTADPAMLDPGAMLSKSTGPVLDAIFCLQRIVHLKPKGKVRAAFVTGATDNQQAAQEIAERYSTIEAADRAFSEALEAYRGELQSSNLTADDVSLFNQLAGSILFANPAMRLAGALKKNPLDRGVLWSHGISGDLPIMLVCVNGDGDAALIREVRMAHDFARRRGLLFDLALYDRRGARSAERLAEVLRAGPQAGMPGKPGGIFVLSAATAPSDHLNAITAAARIVLPDGGKSLASLLDRQSPAASLPARIRAAQTGGEPPEPGSTTSTKDLLYWNGFGGFTPGGREYVVMVDGIKSRAPALPPAPWSNVLANPDFGCLTTEAGLGYTWWGNSQMNRLTPWSNDPVSDTPGEVIYLRDEESGDVWTPTPLPLGHETSVTVDHGQGYSRYVSRSRRLSHELTVHVPPEDPVKVMHLRLSNDDARTRHLTATYFAEWVLGTQRDDTAMQIVCERDAKSNAIIARNPWAGEFAKRLAFAAASQPPRSMTSDRAEFLGKHGSVSSPAALGRSDLAESFGPLQDPCAALMVEISLAPGESKEVTLVLGQARTREQVRRLVRDYADPQRAIESFAATCCQWNDILDTIQVSTPDVGMNLMMNRWLPYQVLACRVWGRSGFYQSGGAFGFRDQLQDVMALVHSAPDETRAHILRAAARQFAEGDVQHWWHPPSGVGVRTRITDDLYFLPFVVHHYVSTTGDVDLLDEQVSFITSPVLKEGQEEDFGKPDVGERTDTLYEHCIRALEYGFRLGQHGLPLMGTGDWNDGMNKVGAEGRGESVWNGWFFLTVLKSFATIASSRGDESRETWCCERAEGLRAALEAHAWDGSWYRRAYFDDGTPLGSSSNDECQIDALPQAWAVISGEADEERASKAMSAAYQRLVRRQDKLIQLFDPPFDKGSLQPGYIKGYVPGIRENGGQYTHAAAWVVLATALQGDGERALELWNLLNPINHAATKQEAQHYRVEPYVVSADVYGAPPNTGRGGWTWYTGAAGWLYRVALEAMLGFRRQAQFLSIEPCVPADWPEFEIKYRHGSSTYRIHVDNPAGVCRGVRSILLDDTPLADTKVPLTDDGRFHDVRVILG</sequence>
<feature type="region of interest" description="Disordered" evidence="3">
    <location>
        <begin position="1"/>
        <end position="21"/>
    </location>
</feature>
<keyword evidence="1" id="KW-0328">Glycosyltransferase</keyword>
<reference evidence="6" key="1">
    <citation type="submission" date="2019-06" db="EMBL/GenBank/DDBJ databases">
        <authorList>
            <person name="Le Quere A."/>
            <person name="Colella S."/>
        </authorList>
    </citation>
    <scope>NUCLEOTIDE SEQUENCE</scope>
    <source>
        <strain evidence="6">EmedicaeMD41</strain>
    </source>
</reference>
<dbReference type="Pfam" id="PF17167">
    <property type="entry name" value="Glyco_hydro_94"/>
    <property type="match status" value="1"/>
</dbReference>
<dbReference type="Gene3D" id="1.50.10.10">
    <property type="match status" value="1"/>
</dbReference>
<dbReference type="InterPro" id="IPR033432">
    <property type="entry name" value="GH94_catalytic"/>
</dbReference>
<dbReference type="CDD" id="cd11756">
    <property type="entry name" value="GH94N_ChvB_NdvB_1_like"/>
    <property type="match status" value="1"/>
</dbReference>
<dbReference type="InterPro" id="IPR008928">
    <property type="entry name" value="6-hairpin_glycosidase_sf"/>
</dbReference>
<dbReference type="GO" id="GO:0016757">
    <property type="term" value="F:glycosyltransferase activity"/>
    <property type="evidence" value="ECO:0007669"/>
    <property type="project" value="UniProtKB-KW"/>
</dbReference>
<dbReference type="InterPro" id="IPR037820">
    <property type="entry name" value="GH94N_NdvB"/>
</dbReference>
<dbReference type="CDD" id="cd11753">
    <property type="entry name" value="GH94N_ChvB_NdvB_2_like"/>
    <property type="match status" value="1"/>
</dbReference>
<dbReference type="GO" id="GO:0005975">
    <property type="term" value="P:carbohydrate metabolic process"/>
    <property type="evidence" value="ECO:0007669"/>
    <property type="project" value="InterPro"/>
</dbReference>
<evidence type="ECO:0000313" key="6">
    <source>
        <dbReference type="EMBL" id="VTZ62243.1"/>
    </source>
</evidence>
<dbReference type="InterPro" id="IPR010383">
    <property type="entry name" value="Glyco_hydrolase_94_b-supersand"/>
</dbReference>
<dbReference type="Gene3D" id="2.60.420.10">
    <property type="entry name" value="Maltose phosphorylase, domain 3"/>
    <property type="match status" value="1"/>
</dbReference>
<evidence type="ECO:0000256" key="3">
    <source>
        <dbReference type="SAM" id="MobiDB-lite"/>
    </source>
</evidence>
<evidence type="ECO:0000259" key="5">
    <source>
        <dbReference type="Pfam" id="PF17167"/>
    </source>
</evidence>
<evidence type="ECO:0000256" key="2">
    <source>
        <dbReference type="ARBA" id="ARBA00022679"/>
    </source>
</evidence>
<name>A0A508WXQ4_9HYPH</name>
<dbReference type="SUPFAM" id="SSF48208">
    <property type="entry name" value="Six-hairpin glycosidases"/>
    <property type="match status" value="1"/>
</dbReference>